<comment type="caution">
    <text evidence="1">The sequence shown here is derived from an EMBL/GenBank/DDBJ whole genome shotgun (WGS) entry which is preliminary data.</text>
</comment>
<name>A0ACB5SUI8_AMBMO</name>
<protein>
    <submittedName>
        <fullName evidence="1">Unnamed protein product</fullName>
    </submittedName>
</protein>
<keyword evidence="2" id="KW-1185">Reference proteome</keyword>
<dbReference type="EMBL" id="BSXS01000555">
    <property type="protein sequence ID" value="GME72963.1"/>
    <property type="molecule type" value="Genomic_DNA"/>
</dbReference>
<organism evidence="1 2">
    <name type="scientific">Ambrosiozyma monospora</name>
    <name type="common">Yeast</name>
    <name type="synonym">Endomycopsis monosporus</name>
    <dbReference type="NCBI Taxonomy" id="43982"/>
    <lineage>
        <taxon>Eukaryota</taxon>
        <taxon>Fungi</taxon>
        <taxon>Dikarya</taxon>
        <taxon>Ascomycota</taxon>
        <taxon>Saccharomycotina</taxon>
        <taxon>Pichiomycetes</taxon>
        <taxon>Pichiales</taxon>
        <taxon>Pichiaceae</taxon>
        <taxon>Ambrosiozyma</taxon>
    </lineage>
</organism>
<proteinExistence type="predicted"/>
<sequence length="599" mass="68282">MNNILPTDPSKCDADAFIGEDIVKLFYESSKKFFNLLRNSANVLNEISNKDNKKKFKAYHELLEFIDTHTSKFIQLVEESTVDEIKAQIEHNSPTRALLYTCKYLDPSPIILELIQTDKEKAINFFEGMLKLMDKIIENGPTQTHKFSPTMFFLFMQFAYHGGIFKIKTVNYSQKKATLYLACKCFKTGQTTPAGDVTIEPIDDDDDDDDDEGATGIRVPSQGSQNKPVIEHCPATYTVTFDEKTNIVLLKTKNFHTHDFAGHSGLNYLDSTPFFLTKLLAYITSTGKPLGISQTHLNKFLDGLDVSDSSPVHQLLSSFKQYTITQIKDIVGLEKISELDEFMGQAKEGLEKYLEMLKDTDDFNDYKVGEFRYQVGRQERHGVFHITKSLLKKMLTEGVIYLDFTFKPIAKKGIAMGNIGFVNRNKVYVPCSILSEGGEGTNNVCQMLHLLEDGAQEIFPELSLHNIVHIIIDQSNGEISGIEKFFLEQFGLINNSKNKRNAFIENNIDDCTELIKEYFGPINYSTDPKLEELQKKALLAYISPELFPTSPKILFCTWHKSVFIGKRFGSDTVEDREQDKVQLEIMMMMMMMMKQRMAK</sequence>
<evidence type="ECO:0000313" key="2">
    <source>
        <dbReference type="Proteomes" id="UP001165064"/>
    </source>
</evidence>
<reference evidence="1" key="1">
    <citation type="submission" date="2023-04" db="EMBL/GenBank/DDBJ databases">
        <title>Ambrosiozyma monospora NBRC 10751.</title>
        <authorList>
            <person name="Ichikawa N."/>
            <person name="Sato H."/>
            <person name="Tonouchi N."/>
        </authorList>
    </citation>
    <scope>NUCLEOTIDE SEQUENCE</scope>
    <source>
        <strain evidence="1">NBRC 10751</strain>
    </source>
</reference>
<evidence type="ECO:0000313" key="1">
    <source>
        <dbReference type="EMBL" id="GME72963.1"/>
    </source>
</evidence>
<gene>
    <name evidence="1" type="ORF">Amon02_000120400</name>
</gene>
<dbReference type="Proteomes" id="UP001165064">
    <property type="component" value="Unassembled WGS sequence"/>
</dbReference>
<accession>A0ACB5SUI8</accession>